<dbReference type="BioCyc" id="RHOM585394:G1H02-2328-MONOMER"/>
<dbReference type="SUPFAM" id="SSF55729">
    <property type="entry name" value="Acyl-CoA N-acyltransferases (Nat)"/>
    <property type="match status" value="1"/>
</dbReference>
<dbReference type="eggNOG" id="COG1670">
    <property type="taxonomic scope" value="Bacteria"/>
</dbReference>
<dbReference type="HOGENOM" id="CLU_952760_0_0_9"/>
<dbReference type="OrthoDB" id="9798081at2"/>
<dbReference type="PROSITE" id="PS51186">
    <property type="entry name" value="GNAT"/>
    <property type="match status" value="1"/>
</dbReference>
<dbReference type="Proteomes" id="UP000008178">
    <property type="component" value="Chromosome"/>
</dbReference>
<feature type="domain" description="N-acetyltransferase" evidence="1">
    <location>
        <begin position="151"/>
        <end position="292"/>
    </location>
</feature>
<dbReference type="GeneID" id="93724080"/>
<gene>
    <name evidence="2" type="ordered locus">RHOM_11660</name>
</gene>
<dbReference type="InterPro" id="IPR051531">
    <property type="entry name" value="N-acetyltransferase"/>
</dbReference>
<accession>G2SY14</accession>
<reference evidence="2 3" key="1">
    <citation type="journal article" date="2015" name="Genome Announc.">
        <title>Complete genome sequence of the human gut symbiont Roseburia hominis.</title>
        <authorList>
            <person name="Travis A.J."/>
            <person name="Kelly D."/>
            <person name="Flint H.J."/>
            <person name="Aminov R.I."/>
        </authorList>
    </citation>
    <scope>NUCLEOTIDE SEQUENCE [LARGE SCALE GENOMIC DNA]</scope>
    <source>
        <strain evidence="3">DSM 16839 / JCM 17582 / NCIMB 14029 / A2-183</strain>
    </source>
</reference>
<proteinExistence type="predicted"/>
<evidence type="ECO:0000313" key="2">
    <source>
        <dbReference type="EMBL" id="AEN97440.1"/>
    </source>
</evidence>
<dbReference type="Gene3D" id="3.40.630.30">
    <property type="match status" value="1"/>
</dbReference>
<dbReference type="KEGG" id="rho:RHOM_11660"/>
<dbReference type="PANTHER" id="PTHR43792:SF1">
    <property type="entry name" value="N-ACETYLTRANSFERASE DOMAIN-CONTAINING PROTEIN"/>
    <property type="match status" value="1"/>
</dbReference>
<dbReference type="RefSeq" id="WP_014080451.1">
    <property type="nucleotide sequence ID" value="NC_015977.1"/>
</dbReference>
<dbReference type="Pfam" id="PF13302">
    <property type="entry name" value="Acetyltransf_3"/>
    <property type="match status" value="1"/>
</dbReference>
<evidence type="ECO:0000313" key="3">
    <source>
        <dbReference type="Proteomes" id="UP000008178"/>
    </source>
</evidence>
<name>G2SY14_ROSHA</name>
<dbReference type="PANTHER" id="PTHR43792">
    <property type="entry name" value="GNAT FAMILY, PUTATIVE (AFU_ORTHOLOGUE AFUA_3G00765)-RELATED-RELATED"/>
    <property type="match status" value="1"/>
</dbReference>
<evidence type="ECO:0000259" key="1">
    <source>
        <dbReference type="PROSITE" id="PS51186"/>
    </source>
</evidence>
<protein>
    <submittedName>
        <fullName evidence="2">Guanosine monophosphate synthetase GuaA</fullName>
    </submittedName>
</protein>
<organism evidence="2 3">
    <name type="scientific">Roseburia hominis (strain DSM 16839 / JCM 17582 / NCIMB 14029 / A2-183)</name>
    <dbReference type="NCBI Taxonomy" id="585394"/>
    <lineage>
        <taxon>Bacteria</taxon>
        <taxon>Bacillati</taxon>
        <taxon>Bacillota</taxon>
        <taxon>Clostridia</taxon>
        <taxon>Lachnospirales</taxon>
        <taxon>Lachnospiraceae</taxon>
        <taxon>Roseburia</taxon>
    </lineage>
</organism>
<dbReference type="InterPro" id="IPR016181">
    <property type="entry name" value="Acyl_CoA_acyltransferase"/>
</dbReference>
<dbReference type="STRING" id="585394.RHOM_11660"/>
<keyword evidence="3" id="KW-1185">Reference proteome</keyword>
<sequence>MLKLEYILIGKLPKTERDMLLENLRTERECGRNVLEWDSAKKHIQEGALAEKAILVSEDAKELSEAQRIGMAALCYLMPEDGRTQREETAGEMEVTSPADMYAEGMEEIDGSFLQHVYERHHRIPWIILKTPRCIVKEFSMEYLDALFELYAGKGMTDYMEPLYPYEEEREYQQAYIEQMYRFYGYGMWIVCDRNTGELIGRAGVEHREELGGELELGYAIGVPWQRQGYATEVCSAILTYVKEELMLPSVSCLIEEGNVVSEHLAQKLGFHYCETVQIDGKQMRKYKVAFY</sequence>
<dbReference type="EMBL" id="CP003040">
    <property type="protein sequence ID" value="AEN97440.1"/>
    <property type="molecule type" value="Genomic_DNA"/>
</dbReference>
<dbReference type="GO" id="GO:0016747">
    <property type="term" value="F:acyltransferase activity, transferring groups other than amino-acyl groups"/>
    <property type="evidence" value="ECO:0007669"/>
    <property type="project" value="InterPro"/>
</dbReference>
<dbReference type="InterPro" id="IPR000182">
    <property type="entry name" value="GNAT_dom"/>
</dbReference>
<dbReference type="AlphaFoldDB" id="G2SY14"/>